<comment type="caution">
    <text evidence="3">The sequence shown here is derived from an EMBL/GenBank/DDBJ whole genome shotgun (WGS) entry which is preliminary data.</text>
</comment>
<evidence type="ECO:0000259" key="2">
    <source>
        <dbReference type="Pfam" id="PF00899"/>
    </source>
</evidence>
<evidence type="ECO:0000313" key="3">
    <source>
        <dbReference type="EMBL" id="MBY8876952.1"/>
    </source>
</evidence>
<dbReference type="EMBL" id="JAINZZ010000004">
    <property type="protein sequence ID" value="MBY8876952.1"/>
    <property type="molecule type" value="Genomic_DNA"/>
</dbReference>
<dbReference type="SUPFAM" id="SSF69572">
    <property type="entry name" value="Activating enzymes of the ubiquitin-like proteins"/>
    <property type="match status" value="1"/>
</dbReference>
<name>A0ABS7Q1D5_9ACTN</name>
<keyword evidence="4" id="KW-1185">Reference proteome</keyword>
<evidence type="ECO:0000313" key="4">
    <source>
        <dbReference type="Proteomes" id="UP000778578"/>
    </source>
</evidence>
<dbReference type="NCBIfam" id="TIGR03882">
    <property type="entry name" value="cyclo_dehyd_2"/>
    <property type="match status" value="1"/>
</dbReference>
<feature type="compositionally biased region" description="Low complexity" evidence="1">
    <location>
        <begin position="395"/>
        <end position="419"/>
    </location>
</feature>
<feature type="domain" description="THIF-type NAD/FAD binding fold" evidence="2">
    <location>
        <begin position="129"/>
        <end position="360"/>
    </location>
</feature>
<organism evidence="3 4">
    <name type="scientific">Actinacidiphila acidipaludis</name>
    <dbReference type="NCBI Taxonomy" id="2873382"/>
    <lineage>
        <taxon>Bacteria</taxon>
        <taxon>Bacillati</taxon>
        <taxon>Actinomycetota</taxon>
        <taxon>Actinomycetes</taxon>
        <taxon>Kitasatosporales</taxon>
        <taxon>Streptomycetaceae</taxon>
        <taxon>Actinacidiphila</taxon>
    </lineage>
</organism>
<dbReference type="Proteomes" id="UP000778578">
    <property type="component" value="Unassembled WGS sequence"/>
</dbReference>
<proteinExistence type="predicted"/>
<feature type="compositionally biased region" description="Low complexity" evidence="1">
    <location>
        <begin position="441"/>
        <end position="465"/>
    </location>
</feature>
<feature type="compositionally biased region" description="Gly residues" evidence="1">
    <location>
        <begin position="204"/>
        <end position="221"/>
    </location>
</feature>
<feature type="region of interest" description="Disordered" evidence="1">
    <location>
        <begin position="349"/>
        <end position="480"/>
    </location>
</feature>
<dbReference type="InterPro" id="IPR022291">
    <property type="entry name" value="Bacteriocin_synth_cyclodeHase"/>
</dbReference>
<dbReference type="Gene3D" id="3.40.50.720">
    <property type="entry name" value="NAD(P)-binding Rossmann-like Domain"/>
    <property type="match status" value="1"/>
</dbReference>
<feature type="region of interest" description="Disordered" evidence="1">
    <location>
        <begin position="165"/>
        <end position="223"/>
    </location>
</feature>
<gene>
    <name evidence="3" type="ORF">K7862_04770</name>
</gene>
<accession>A0ABS7Q1D5</accession>
<dbReference type="InterPro" id="IPR000594">
    <property type="entry name" value="ThiF_NAD_FAD-bd"/>
</dbReference>
<dbReference type="Pfam" id="PF00899">
    <property type="entry name" value="ThiF"/>
    <property type="match status" value="1"/>
</dbReference>
<sequence>MRPMLKTALRRSWRDGESVQFGVDPAHAVVLEPVDGPAAGFLDLLDGTRGTDTLTREASALGLGPDRVRRLLGLLAEGGVLDDAAGHAALSAAVRHRTALLDRLRPDLAALSVVHPGPGGAARRMGGRRTARVRVLGAGRVGAQVATVLAAAGVGSVELVDSGRVEPWDTAPGGIPAEQAGERRDAAGRGAVRRAAPEARRVAAGGGGGGRGGGGGAGPGGTVTVLAPRDGLHAYAPDAEEAERLVAAGVPHLYAGVLEGTGVVGPLVLPGRSACGQCVALRLARRDAAWPRILAQLRSGRQPAVPACDIALATTVAGLAAAHVLAHLDGGTPPSAGGRVELSLGRLTSRVGPLPPEPGCSCGAAAGSGRADGDRGAGADTPAVLDPAEDHPSRPVRGAAPGRRAGPVPARASGAARGPGPVPPGNREEVPSRAVSTMRSGTPPTRPVTTLTRTVGTALLRSPSDGPSPGPPRERGTMAV</sequence>
<protein>
    <submittedName>
        <fullName evidence="3">TOMM leader peptide-binding protein</fullName>
    </submittedName>
</protein>
<reference evidence="3 4" key="1">
    <citation type="submission" date="2021-08" db="EMBL/GenBank/DDBJ databases">
        <title>WGS of actinomycetes from Thailand.</title>
        <authorList>
            <person name="Thawai C."/>
        </authorList>
    </citation>
    <scope>NUCLEOTIDE SEQUENCE [LARGE SCALE GENOMIC DNA]</scope>
    <source>
        <strain evidence="3 4">PLK6-54</strain>
    </source>
</reference>
<dbReference type="InterPro" id="IPR035985">
    <property type="entry name" value="Ubiquitin-activating_enz"/>
</dbReference>
<evidence type="ECO:0000256" key="1">
    <source>
        <dbReference type="SAM" id="MobiDB-lite"/>
    </source>
</evidence>
<feature type="compositionally biased region" description="Low complexity" evidence="1">
    <location>
        <begin position="359"/>
        <end position="369"/>
    </location>
</feature>